<accession>A0A482WYT4</accession>
<feature type="compositionally biased region" description="Basic and acidic residues" evidence="1">
    <location>
        <begin position="151"/>
        <end position="173"/>
    </location>
</feature>
<proteinExistence type="predicted"/>
<dbReference type="AlphaFoldDB" id="A0A482WYT4"/>
<keyword evidence="3" id="KW-1185">Reference proteome</keyword>
<evidence type="ECO:0000256" key="1">
    <source>
        <dbReference type="SAM" id="MobiDB-lite"/>
    </source>
</evidence>
<comment type="caution">
    <text evidence="2">The sequence shown here is derived from an EMBL/GenBank/DDBJ whole genome shotgun (WGS) entry which is preliminary data.</text>
</comment>
<evidence type="ECO:0000313" key="3">
    <source>
        <dbReference type="Proteomes" id="UP000291343"/>
    </source>
</evidence>
<organism evidence="2 3">
    <name type="scientific">Laodelphax striatellus</name>
    <name type="common">Small brown planthopper</name>
    <name type="synonym">Delphax striatella</name>
    <dbReference type="NCBI Taxonomy" id="195883"/>
    <lineage>
        <taxon>Eukaryota</taxon>
        <taxon>Metazoa</taxon>
        <taxon>Ecdysozoa</taxon>
        <taxon>Arthropoda</taxon>
        <taxon>Hexapoda</taxon>
        <taxon>Insecta</taxon>
        <taxon>Pterygota</taxon>
        <taxon>Neoptera</taxon>
        <taxon>Paraneoptera</taxon>
        <taxon>Hemiptera</taxon>
        <taxon>Auchenorrhyncha</taxon>
        <taxon>Fulgoroidea</taxon>
        <taxon>Delphacidae</taxon>
        <taxon>Criomorphinae</taxon>
        <taxon>Laodelphax</taxon>
    </lineage>
</organism>
<dbReference type="EMBL" id="QKKF02021816">
    <property type="protein sequence ID" value="RZF38739.1"/>
    <property type="molecule type" value="Genomic_DNA"/>
</dbReference>
<sequence>MYHYIHMYDRITLEFYYHDDTRLHSLIFENSYLRRGLNLRGVGRGCETGSFCVVSLQRFQTGIPSLKSSNSSKFYPKGPIQIPGIYECNYKLLGYCIGYEFCCGTVDIVLNQKITNIHGDLKAFLFDDADKERFTSWDFWDQLFSVPGNTDTEKELRGDERARESVREGWQKE</sequence>
<evidence type="ECO:0000313" key="2">
    <source>
        <dbReference type="EMBL" id="RZF38739.1"/>
    </source>
</evidence>
<protein>
    <submittedName>
        <fullName evidence="2">Uncharacterized protein</fullName>
    </submittedName>
</protein>
<reference evidence="2 3" key="1">
    <citation type="journal article" date="2017" name="Gigascience">
        <title>Genome sequence of the small brown planthopper, Laodelphax striatellus.</title>
        <authorList>
            <person name="Zhu J."/>
            <person name="Jiang F."/>
            <person name="Wang X."/>
            <person name="Yang P."/>
            <person name="Bao Y."/>
            <person name="Zhao W."/>
            <person name="Wang W."/>
            <person name="Lu H."/>
            <person name="Wang Q."/>
            <person name="Cui N."/>
            <person name="Li J."/>
            <person name="Chen X."/>
            <person name="Luo L."/>
            <person name="Yu J."/>
            <person name="Kang L."/>
            <person name="Cui F."/>
        </authorList>
    </citation>
    <scope>NUCLEOTIDE SEQUENCE [LARGE SCALE GENOMIC DNA]</scope>
    <source>
        <strain evidence="2">Lst14</strain>
    </source>
</reference>
<name>A0A482WYT4_LAOST</name>
<dbReference type="InParanoid" id="A0A482WYT4"/>
<feature type="region of interest" description="Disordered" evidence="1">
    <location>
        <begin position="150"/>
        <end position="173"/>
    </location>
</feature>
<dbReference type="Proteomes" id="UP000291343">
    <property type="component" value="Unassembled WGS sequence"/>
</dbReference>
<gene>
    <name evidence="2" type="ORF">LSTR_LSTR014293</name>
</gene>